<organism evidence="1">
    <name type="scientific">Rhizophora mucronata</name>
    <name type="common">Asiatic mangrove</name>
    <dbReference type="NCBI Taxonomy" id="61149"/>
    <lineage>
        <taxon>Eukaryota</taxon>
        <taxon>Viridiplantae</taxon>
        <taxon>Streptophyta</taxon>
        <taxon>Embryophyta</taxon>
        <taxon>Tracheophyta</taxon>
        <taxon>Spermatophyta</taxon>
        <taxon>Magnoliopsida</taxon>
        <taxon>eudicotyledons</taxon>
        <taxon>Gunneridae</taxon>
        <taxon>Pentapetalae</taxon>
        <taxon>rosids</taxon>
        <taxon>fabids</taxon>
        <taxon>Malpighiales</taxon>
        <taxon>Rhizophoraceae</taxon>
        <taxon>Rhizophora</taxon>
    </lineage>
</organism>
<dbReference type="EMBL" id="GGEC01056361">
    <property type="protein sequence ID" value="MBX36845.1"/>
    <property type="molecule type" value="Transcribed_RNA"/>
</dbReference>
<sequence length="16" mass="1777">MNKLCPLIYPASSLAR</sequence>
<dbReference type="AlphaFoldDB" id="A0A2P2N307"/>
<evidence type="ECO:0000313" key="1">
    <source>
        <dbReference type="EMBL" id="MBX36845.1"/>
    </source>
</evidence>
<accession>A0A2P2N307</accession>
<name>A0A2P2N307_RHIMU</name>
<protein>
    <submittedName>
        <fullName evidence="1">Uncharacterized protein</fullName>
    </submittedName>
</protein>
<proteinExistence type="predicted"/>
<reference evidence="1" key="1">
    <citation type="submission" date="2018-02" db="EMBL/GenBank/DDBJ databases">
        <title>Rhizophora mucronata_Transcriptome.</title>
        <authorList>
            <person name="Meera S.P."/>
            <person name="Sreeshan A."/>
            <person name="Augustine A."/>
        </authorList>
    </citation>
    <scope>NUCLEOTIDE SEQUENCE</scope>
    <source>
        <tissue evidence="1">Leaf</tissue>
    </source>
</reference>